<dbReference type="InterPro" id="IPR011051">
    <property type="entry name" value="RmlC_Cupin_sf"/>
</dbReference>
<dbReference type="Proteomes" id="UP000182350">
    <property type="component" value="Unassembled WGS sequence"/>
</dbReference>
<dbReference type="PANTHER" id="PTHR13903">
    <property type="entry name" value="PIRIN-RELATED"/>
    <property type="match status" value="1"/>
</dbReference>
<dbReference type="RefSeq" id="WP_218163455.1">
    <property type="nucleotide sequence ID" value="NZ_FPJW01000002.1"/>
</dbReference>
<evidence type="ECO:0008006" key="9">
    <source>
        <dbReference type="Google" id="ProtNLM"/>
    </source>
</evidence>
<evidence type="ECO:0000259" key="6">
    <source>
        <dbReference type="Pfam" id="PF05726"/>
    </source>
</evidence>
<dbReference type="InterPro" id="IPR012093">
    <property type="entry name" value="Pirin"/>
</dbReference>
<organism evidence="7 8">
    <name type="scientific">Marinospirillum alkaliphilum DSM 21637</name>
    <dbReference type="NCBI Taxonomy" id="1122209"/>
    <lineage>
        <taxon>Bacteria</taxon>
        <taxon>Pseudomonadati</taxon>
        <taxon>Pseudomonadota</taxon>
        <taxon>Gammaproteobacteria</taxon>
        <taxon>Oceanospirillales</taxon>
        <taxon>Oceanospirillaceae</taxon>
        <taxon>Marinospirillum</taxon>
    </lineage>
</organism>
<dbReference type="InterPro" id="IPR008778">
    <property type="entry name" value="Pirin_C_dom"/>
</dbReference>
<protein>
    <recommendedName>
        <fullName evidence="9">Pirin N-terminal domain-containing protein</fullName>
    </recommendedName>
</protein>
<evidence type="ECO:0000259" key="5">
    <source>
        <dbReference type="Pfam" id="PF02678"/>
    </source>
</evidence>
<evidence type="ECO:0000256" key="4">
    <source>
        <dbReference type="SAM" id="MobiDB-lite"/>
    </source>
</evidence>
<evidence type="ECO:0000256" key="1">
    <source>
        <dbReference type="ARBA" id="ARBA00008416"/>
    </source>
</evidence>
<feature type="compositionally biased region" description="Polar residues" evidence="4">
    <location>
        <begin position="1"/>
        <end position="24"/>
    </location>
</feature>
<dbReference type="AlphaFoldDB" id="A0A1K1VKT1"/>
<feature type="domain" description="Pirin C-terminal" evidence="6">
    <location>
        <begin position="186"/>
        <end position="282"/>
    </location>
</feature>
<comment type="cofactor">
    <cofactor evidence="2">
        <name>Fe cation</name>
        <dbReference type="ChEBI" id="CHEBI:24875"/>
    </cofactor>
    <text evidence="2">Binds 1 Fe cation per subunit.</text>
</comment>
<name>A0A1K1VKT1_9GAMM</name>
<keyword evidence="2" id="KW-0408">Iron</keyword>
<dbReference type="SUPFAM" id="SSF51182">
    <property type="entry name" value="RmlC-like cupins"/>
    <property type="match status" value="1"/>
</dbReference>
<dbReference type="InterPro" id="IPR003829">
    <property type="entry name" value="Pirin_N_dom"/>
</dbReference>
<dbReference type="InterPro" id="IPR014710">
    <property type="entry name" value="RmlC-like_jellyroll"/>
</dbReference>
<keyword evidence="8" id="KW-1185">Reference proteome</keyword>
<gene>
    <name evidence="7" type="ORF">SAMN02745752_01030</name>
</gene>
<dbReference type="CDD" id="cd02247">
    <property type="entry name" value="cupin_pirin_C"/>
    <property type="match status" value="1"/>
</dbReference>
<feature type="binding site" evidence="2">
    <location>
        <position position="111"/>
    </location>
    <ligand>
        <name>Fe cation</name>
        <dbReference type="ChEBI" id="CHEBI:24875"/>
    </ligand>
</feature>
<sequence>MSQFTTTMNQLTTPRNLRNAQPTQDGAGVKIRRIHDFGGGMDPFLMLDELKASAREDYIGGFPPHPHRGFETLTYILHGGLTHEDSMGNRGEVHAGDAQWMSAAHGVIHSEMPLLDSDGLHGFQIWINLPSHRKMQAPQYRDLRDAEMGHLHWESGHLKAIAGHWQTSAGEASSDLPQVGEQAALADLQLKAGASLTLQQPEGRSVHAYVYQGDLAQGVRSGQLASFMPENGQVILQAGDADTGVLLLTGPALREPIAHYGPFVMNTPAEIQQAFQDYQTGQLTTMQ</sequence>
<dbReference type="PANTHER" id="PTHR13903:SF8">
    <property type="entry name" value="PIRIN"/>
    <property type="match status" value="1"/>
</dbReference>
<dbReference type="Gene3D" id="2.60.120.10">
    <property type="entry name" value="Jelly Rolls"/>
    <property type="match status" value="2"/>
</dbReference>
<feature type="binding site" evidence="2">
    <location>
        <position position="65"/>
    </location>
    <ligand>
        <name>Fe cation</name>
        <dbReference type="ChEBI" id="CHEBI:24875"/>
    </ligand>
</feature>
<proteinExistence type="inferred from homology"/>
<dbReference type="GO" id="GO:0046872">
    <property type="term" value="F:metal ion binding"/>
    <property type="evidence" value="ECO:0007669"/>
    <property type="project" value="UniProtKB-KW"/>
</dbReference>
<dbReference type="STRING" id="1122209.SAMN02745752_01030"/>
<dbReference type="Pfam" id="PF02678">
    <property type="entry name" value="Pirin"/>
    <property type="match status" value="1"/>
</dbReference>
<dbReference type="Pfam" id="PF05726">
    <property type="entry name" value="Pirin_C"/>
    <property type="match status" value="1"/>
</dbReference>
<evidence type="ECO:0000313" key="7">
    <source>
        <dbReference type="EMBL" id="SFX25300.1"/>
    </source>
</evidence>
<evidence type="ECO:0000313" key="8">
    <source>
        <dbReference type="Proteomes" id="UP000182350"/>
    </source>
</evidence>
<dbReference type="PIRSF" id="PIRSF006232">
    <property type="entry name" value="Pirin"/>
    <property type="match status" value="1"/>
</dbReference>
<feature type="binding site" evidence="2">
    <location>
        <position position="109"/>
    </location>
    <ligand>
        <name>Fe cation</name>
        <dbReference type="ChEBI" id="CHEBI:24875"/>
    </ligand>
</feature>
<dbReference type="EMBL" id="FPJW01000002">
    <property type="protein sequence ID" value="SFX25300.1"/>
    <property type="molecule type" value="Genomic_DNA"/>
</dbReference>
<feature type="binding site" evidence="2">
    <location>
        <position position="67"/>
    </location>
    <ligand>
        <name>Fe cation</name>
        <dbReference type="ChEBI" id="CHEBI:24875"/>
    </ligand>
</feature>
<evidence type="ECO:0000256" key="2">
    <source>
        <dbReference type="PIRSR" id="PIRSR006232-1"/>
    </source>
</evidence>
<comment type="similarity">
    <text evidence="1 3">Belongs to the pirin family.</text>
</comment>
<evidence type="ECO:0000256" key="3">
    <source>
        <dbReference type="RuleBase" id="RU003457"/>
    </source>
</evidence>
<accession>A0A1K1VKT1</accession>
<reference evidence="7 8" key="1">
    <citation type="submission" date="2016-11" db="EMBL/GenBank/DDBJ databases">
        <authorList>
            <person name="Jaros S."/>
            <person name="Januszkiewicz K."/>
            <person name="Wedrychowicz H."/>
        </authorList>
    </citation>
    <scope>NUCLEOTIDE SEQUENCE [LARGE SCALE GENOMIC DNA]</scope>
    <source>
        <strain evidence="7 8">DSM 21637</strain>
    </source>
</reference>
<keyword evidence="2" id="KW-0479">Metal-binding</keyword>
<feature type="domain" description="Pirin N-terminal" evidence="5">
    <location>
        <begin position="41"/>
        <end position="127"/>
    </location>
</feature>
<feature type="region of interest" description="Disordered" evidence="4">
    <location>
        <begin position="1"/>
        <end position="26"/>
    </location>
</feature>
<dbReference type="CDD" id="cd02909">
    <property type="entry name" value="cupin_pirin_N"/>
    <property type="match status" value="1"/>
</dbReference>